<evidence type="ECO:0000256" key="3">
    <source>
        <dbReference type="ARBA" id="ARBA00011233"/>
    </source>
</evidence>
<reference evidence="7" key="1">
    <citation type="journal article" date="2019" name="Int. J. Syst. Evol. Microbiol.">
        <title>The Global Catalogue of Microorganisms (GCM) 10K type strain sequencing project: providing services to taxonomists for standard genome sequencing and annotation.</title>
        <authorList>
            <consortium name="The Broad Institute Genomics Platform"/>
            <consortium name="The Broad Institute Genome Sequencing Center for Infectious Disease"/>
            <person name="Wu L."/>
            <person name="Ma J."/>
        </authorList>
    </citation>
    <scope>NUCLEOTIDE SEQUENCE [LARGE SCALE GENOMIC DNA]</scope>
    <source>
        <strain evidence="7">JCM 16603</strain>
    </source>
</reference>
<evidence type="ECO:0000256" key="4">
    <source>
        <dbReference type="ARBA" id="ARBA00023239"/>
    </source>
</evidence>
<keyword evidence="7" id="KW-1185">Reference proteome</keyword>
<dbReference type="InterPro" id="IPR013785">
    <property type="entry name" value="Aldolase_TIM"/>
</dbReference>
<comment type="pathway">
    <text evidence="1">Carbohydrate acid metabolism.</text>
</comment>
<evidence type="ECO:0000256" key="5">
    <source>
        <dbReference type="ARBA" id="ARBA00023277"/>
    </source>
</evidence>
<dbReference type="CDD" id="cd00452">
    <property type="entry name" value="KDPG_aldolase"/>
    <property type="match status" value="1"/>
</dbReference>
<sequence length="209" mass="21238">MTAEADFARHLGTSPLVAIIRGVTPEEVVAVGEAILAGGIHIIEVPLNSPHPFESIDRLSKALGDRALVGAGTVLDTLSVARVKDAGGRLIVAPNTNAQVIGAAVQAGMVAAPGYFTPTEAFTALDAGAQALKLFPAEAATPSVLKAQRAVLPKDLPVLVVGGVQPDGMRPWLDAGANGFGLGSGLYVPGRSPDEVHARARAYVAGAAK</sequence>
<gene>
    <name evidence="6" type="ORF">GCM10022211_15510</name>
</gene>
<dbReference type="Proteomes" id="UP001501310">
    <property type="component" value="Unassembled WGS sequence"/>
</dbReference>
<dbReference type="EMBL" id="BAAAZD010000002">
    <property type="protein sequence ID" value="GAA4004471.1"/>
    <property type="molecule type" value="Genomic_DNA"/>
</dbReference>
<evidence type="ECO:0000313" key="7">
    <source>
        <dbReference type="Proteomes" id="UP001501310"/>
    </source>
</evidence>
<organism evidence="6 7">
    <name type="scientific">Sphingomonas humi</name>
    <dbReference type="NCBI Taxonomy" id="335630"/>
    <lineage>
        <taxon>Bacteria</taxon>
        <taxon>Pseudomonadati</taxon>
        <taxon>Pseudomonadota</taxon>
        <taxon>Alphaproteobacteria</taxon>
        <taxon>Sphingomonadales</taxon>
        <taxon>Sphingomonadaceae</taxon>
        <taxon>Sphingomonas</taxon>
    </lineage>
</organism>
<name>A0ABP7RZP8_9SPHN</name>
<protein>
    <submittedName>
        <fullName evidence="6">2-dehydro-3-deoxy-6-phosphogalactonate aldolase</fullName>
    </submittedName>
</protein>
<evidence type="ECO:0000256" key="1">
    <source>
        <dbReference type="ARBA" id="ARBA00004761"/>
    </source>
</evidence>
<comment type="caution">
    <text evidence="6">The sequence shown here is derived from an EMBL/GenBank/DDBJ whole genome shotgun (WGS) entry which is preliminary data.</text>
</comment>
<dbReference type="Pfam" id="PF01081">
    <property type="entry name" value="Aldolase"/>
    <property type="match status" value="1"/>
</dbReference>
<accession>A0ABP7RZP8</accession>
<evidence type="ECO:0000313" key="6">
    <source>
        <dbReference type="EMBL" id="GAA4004471.1"/>
    </source>
</evidence>
<dbReference type="SUPFAM" id="SSF51569">
    <property type="entry name" value="Aldolase"/>
    <property type="match status" value="1"/>
</dbReference>
<comment type="similarity">
    <text evidence="2">Belongs to the KHG/KDPG aldolase family.</text>
</comment>
<dbReference type="RefSeq" id="WP_344709670.1">
    <property type="nucleotide sequence ID" value="NZ_BAAAZD010000002.1"/>
</dbReference>
<dbReference type="Gene3D" id="3.20.20.70">
    <property type="entry name" value="Aldolase class I"/>
    <property type="match status" value="1"/>
</dbReference>
<dbReference type="PANTHER" id="PTHR30246:SF1">
    <property type="entry name" value="2-DEHYDRO-3-DEOXY-6-PHOSPHOGALACTONATE ALDOLASE-RELATED"/>
    <property type="match status" value="1"/>
</dbReference>
<proteinExistence type="inferred from homology"/>
<keyword evidence="5" id="KW-0119">Carbohydrate metabolism</keyword>
<dbReference type="InterPro" id="IPR000887">
    <property type="entry name" value="Aldlse_KDPG_KHG"/>
</dbReference>
<dbReference type="PANTHER" id="PTHR30246">
    <property type="entry name" value="2-KETO-3-DEOXY-6-PHOSPHOGLUCONATE ALDOLASE"/>
    <property type="match status" value="1"/>
</dbReference>
<keyword evidence="4" id="KW-0456">Lyase</keyword>
<evidence type="ECO:0000256" key="2">
    <source>
        <dbReference type="ARBA" id="ARBA00006906"/>
    </source>
</evidence>
<dbReference type="NCBIfam" id="NF006600">
    <property type="entry name" value="PRK09140.1"/>
    <property type="match status" value="1"/>
</dbReference>
<comment type="subunit">
    <text evidence="3">Homotrimer.</text>
</comment>